<feature type="non-terminal residue" evidence="7">
    <location>
        <position position="318"/>
    </location>
</feature>
<dbReference type="GO" id="GO:0008180">
    <property type="term" value="C:COP9 signalosome"/>
    <property type="evidence" value="ECO:0007669"/>
    <property type="project" value="UniProtKB-KW"/>
</dbReference>
<dbReference type="PANTHER" id="PTHR14145">
    <property type="entry name" value="26S PROTESOME SUBUNIT 6"/>
    <property type="match status" value="1"/>
</dbReference>
<dbReference type="InterPro" id="IPR045135">
    <property type="entry name" value="Rpn7_N"/>
</dbReference>
<keyword evidence="5" id="KW-0539">Nucleus</keyword>
<feature type="domain" description="26S proteasome regulatory subunit Rpn7 N-terminal" evidence="6">
    <location>
        <begin position="82"/>
        <end position="245"/>
    </location>
</feature>
<keyword evidence="8" id="KW-1185">Reference proteome</keyword>
<gene>
    <name evidence="7" type="ORF">TrRE_jg2279</name>
</gene>
<evidence type="ECO:0000259" key="6">
    <source>
        <dbReference type="Pfam" id="PF10602"/>
    </source>
</evidence>
<dbReference type="AlphaFoldDB" id="A0A9W7A0A4"/>
<dbReference type="Proteomes" id="UP001165082">
    <property type="component" value="Unassembled WGS sequence"/>
</dbReference>
<dbReference type="InterPro" id="IPR019585">
    <property type="entry name" value="Rpn7/CSN1"/>
</dbReference>
<dbReference type="GO" id="GO:0005737">
    <property type="term" value="C:cytoplasm"/>
    <property type="evidence" value="ECO:0007669"/>
    <property type="project" value="UniProtKB-SubCell"/>
</dbReference>
<evidence type="ECO:0000256" key="1">
    <source>
        <dbReference type="ARBA" id="ARBA00004123"/>
    </source>
</evidence>
<dbReference type="OrthoDB" id="422427at2759"/>
<evidence type="ECO:0000256" key="3">
    <source>
        <dbReference type="ARBA" id="ARBA00022490"/>
    </source>
</evidence>
<comment type="subcellular location">
    <subcellularLocation>
        <location evidence="2">Cytoplasm</location>
    </subcellularLocation>
    <subcellularLocation>
        <location evidence="1">Nucleus</location>
    </subcellularLocation>
</comment>
<comment type="caution">
    <text evidence="7">The sequence shown here is derived from an EMBL/GenBank/DDBJ whole genome shotgun (WGS) entry which is preliminary data.</text>
</comment>
<evidence type="ECO:0000313" key="8">
    <source>
        <dbReference type="Proteomes" id="UP001165082"/>
    </source>
</evidence>
<dbReference type="EMBL" id="BRXZ01001037">
    <property type="protein sequence ID" value="GMH60480.1"/>
    <property type="molecule type" value="Genomic_DNA"/>
</dbReference>
<evidence type="ECO:0000313" key="7">
    <source>
        <dbReference type="EMBL" id="GMH60480.1"/>
    </source>
</evidence>
<dbReference type="Pfam" id="PF10602">
    <property type="entry name" value="RPN7"/>
    <property type="match status" value="1"/>
</dbReference>
<proteinExistence type="predicted"/>
<protein>
    <recommendedName>
        <fullName evidence="6">26S proteasome regulatory subunit Rpn7 N-terminal domain-containing protein</fullName>
    </recommendedName>
</protein>
<sequence>MNHPTFDFESYIQGYSAPSLLPRLLHIAKPNPTETEQTSTIPTLPEYIKKAAHDLAIQTAKSTGNVVAFKKLVPESSRSPSDISWIASTTQSNASSLQSLHQLLTTSKSHLNKTATLTNYTAMGEELRKSGRDKDALRELGRAQAFCTNQEQTFALCYTITTLSLSSSSYSLARSQVSKARSTPSSTPLSLLCILGGGVCDLIEGKWKLAWDTFTTVHGVSNHPELGKLASPGDIALYAVICGIVGGVCRSEFSGRTGSPSFREWGSGELEGLCIAGHWNRGEYTSVMSAWSRLRTRALCDVHLAPRYEELTRLLRQR</sequence>
<dbReference type="Gene3D" id="1.25.40.570">
    <property type="match status" value="1"/>
</dbReference>
<accession>A0A9W7A0A4</accession>
<dbReference type="PANTHER" id="PTHR14145:SF2">
    <property type="entry name" value="COP9 SIGNALOSOME COMPLEX SUBUNIT 1"/>
    <property type="match status" value="1"/>
</dbReference>
<reference evidence="7" key="1">
    <citation type="submission" date="2022-07" db="EMBL/GenBank/DDBJ databases">
        <title>Genome analysis of Parmales, a sister group of diatoms, reveals the evolutionary specialization of diatoms from phago-mixotrophs to photoautotrophs.</title>
        <authorList>
            <person name="Ban H."/>
            <person name="Sato S."/>
            <person name="Yoshikawa S."/>
            <person name="Kazumasa Y."/>
            <person name="Nakamura Y."/>
            <person name="Ichinomiya M."/>
            <person name="Saitoh K."/>
            <person name="Sato N."/>
            <person name="Blanc-Mathieu R."/>
            <person name="Endo H."/>
            <person name="Kuwata A."/>
            <person name="Ogata H."/>
        </authorList>
    </citation>
    <scope>NUCLEOTIDE SEQUENCE</scope>
</reference>
<organism evidence="7 8">
    <name type="scientific">Triparma retinervis</name>
    <dbReference type="NCBI Taxonomy" id="2557542"/>
    <lineage>
        <taxon>Eukaryota</taxon>
        <taxon>Sar</taxon>
        <taxon>Stramenopiles</taxon>
        <taxon>Ochrophyta</taxon>
        <taxon>Bolidophyceae</taxon>
        <taxon>Parmales</taxon>
        <taxon>Triparmaceae</taxon>
        <taxon>Triparma</taxon>
    </lineage>
</organism>
<evidence type="ECO:0000256" key="4">
    <source>
        <dbReference type="ARBA" id="ARBA00022790"/>
    </source>
</evidence>
<keyword evidence="4" id="KW-0736">Signalosome</keyword>
<keyword evidence="3" id="KW-0963">Cytoplasm</keyword>
<name>A0A9W7A0A4_9STRA</name>
<evidence type="ECO:0000256" key="2">
    <source>
        <dbReference type="ARBA" id="ARBA00004496"/>
    </source>
</evidence>
<evidence type="ECO:0000256" key="5">
    <source>
        <dbReference type="ARBA" id="ARBA00023242"/>
    </source>
</evidence>